<dbReference type="Gene3D" id="2.120.10.30">
    <property type="entry name" value="TolB, C-terminal domain"/>
    <property type="match status" value="1"/>
</dbReference>
<name>D3Q8D9_STANL</name>
<evidence type="ECO:0000256" key="1">
    <source>
        <dbReference type="SAM" id="Phobius"/>
    </source>
</evidence>
<proteinExistence type="predicted"/>
<evidence type="ECO:0008006" key="4">
    <source>
        <dbReference type="Google" id="ProtNLM"/>
    </source>
</evidence>
<keyword evidence="3" id="KW-1185">Reference proteome</keyword>
<sequence length="354" mass="38508">MTTRFRDDLVHMASEVRDADLAARARAGSRRRRNRNVLIGCAVLLVAAPLAVVGATSFAERREDAAEFGDFDGTFVYLRDDTEDDGAAELVRRDGTEESTVLSVPSSDITGDISVSADGEWAAWERQGNGDTDIMVADLSTGDTKKLLSHSSNSCVAPTWAPDGAPLLLTPDPDSSTGAVRWNNVESEESTAPLETITERADALCPTFPVARSDGDYDLYYSTGEPFRLRYLAPDGSFHDVEGVGKLRDAAGDYWADIAGVSRDGDRVCLTAPHEDDDVSFPRCDAVVDPGSGKVLRDRRKDPATQVLFLPNGESISRNADGVMERCDADGEVVARTQEDSRWRDHRLMAYVPD</sequence>
<evidence type="ECO:0000313" key="3">
    <source>
        <dbReference type="Proteomes" id="UP000000844"/>
    </source>
</evidence>
<organism evidence="2 3">
    <name type="scientific">Stackebrandtia nassauensis (strain DSM 44728 / CIP 108903 / NRRL B-16338 / NBRC 102104 / LLR-40K-21)</name>
    <dbReference type="NCBI Taxonomy" id="446470"/>
    <lineage>
        <taxon>Bacteria</taxon>
        <taxon>Bacillati</taxon>
        <taxon>Actinomycetota</taxon>
        <taxon>Actinomycetes</taxon>
        <taxon>Glycomycetales</taxon>
        <taxon>Glycomycetaceae</taxon>
        <taxon>Stackebrandtia</taxon>
    </lineage>
</organism>
<keyword evidence="1" id="KW-1133">Transmembrane helix</keyword>
<dbReference type="AlphaFoldDB" id="D3Q8D9"/>
<gene>
    <name evidence="2" type="ordered locus">Snas_2837</name>
</gene>
<dbReference type="KEGG" id="sna:Snas_2837"/>
<evidence type="ECO:0000313" key="2">
    <source>
        <dbReference type="EMBL" id="ADD42513.1"/>
    </source>
</evidence>
<dbReference type="SUPFAM" id="SSF69304">
    <property type="entry name" value="Tricorn protease N-terminal domain"/>
    <property type="match status" value="1"/>
</dbReference>
<dbReference type="eggNOG" id="COG0823">
    <property type="taxonomic scope" value="Bacteria"/>
</dbReference>
<protein>
    <recommendedName>
        <fullName evidence="4">WD40 domain protein beta Propeller</fullName>
    </recommendedName>
</protein>
<feature type="transmembrane region" description="Helical" evidence="1">
    <location>
        <begin position="37"/>
        <end position="59"/>
    </location>
</feature>
<dbReference type="Proteomes" id="UP000000844">
    <property type="component" value="Chromosome"/>
</dbReference>
<dbReference type="InterPro" id="IPR011042">
    <property type="entry name" value="6-blade_b-propeller_TolB-like"/>
</dbReference>
<dbReference type="RefSeq" id="WP_013018084.1">
    <property type="nucleotide sequence ID" value="NC_013947.1"/>
</dbReference>
<dbReference type="STRING" id="446470.Snas_2837"/>
<reference evidence="2 3" key="1">
    <citation type="journal article" date="2009" name="Stand. Genomic Sci.">
        <title>Complete genome sequence of Stackebrandtia nassauensis type strain (LLR-40K-21).</title>
        <authorList>
            <person name="Munk C."/>
            <person name="Lapidus A."/>
            <person name="Copeland A."/>
            <person name="Jando M."/>
            <person name="Mayilraj S."/>
            <person name="Glavina Del Rio T."/>
            <person name="Nolan M."/>
            <person name="Chen F."/>
            <person name="Lucas S."/>
            <person name="Tice H."/>
            <person name="Cheng J.F."/>
            <person name="Han C."/>
            <person name="Detter J.C."/>
            <person name="Bruce D."/>
            <person name="Goodwin L."/>
            <person name="Chain P."/>
            <person name="Pitluck S."/>
            <person name="Goker M."/>
            <person name="Ovchinikova G."/>
            <person name="Pati A."/>
            <person name="Ivanova N."/>
            <person name="Mavromatis K."/>
            <person name="Chen A."/>
            <person name="Palaniappan K."/>
            <person name="Land M."/>
            <person name="Hauser L."/>
            <person name="Chang Y.J."/>
            <person name="Jeffries C.D."/>
            <person name="Bristow J."/>
            <person name="Eisen J.A."/>
            <person name="Markowitz V."/>
            <person name="Hugenholtz P."/>
            <person name="Kyrpides N.C."/>
            <person name="Klenk H.P."/>
        </authorList>
    </citation>
    <scope>NUCLEOTIDE SEQUENCE [LARGE SCALE GENOMIC DNA]</scope>
    <source>
        <strain evidence="3">DSM 44728 / CIP 108903 / NRRL B-16338 / NBRC 102104 / LLR-40K-21</strain>
    </source>
</reference>
<dbReference type="EMBL" id="CP001778">
    <property type="protein sequence ID" value="ADD42513.1"/>
    <property type="molecule type" value="Genomic_DNA"/>
</dbReference>
<accession>D3Q8D9</accession>
<dbReference type="HOGENOM" id="CLU_782814_0_0_11"/>
<keyword evidence="1" id="KW-0812">Transmembrane</keyword>
<keyword evidence="1" id="KW-0472">Membrane</keyword>
<dbReference type="OrthoDB" id="3347970at2"/>